<evidence type="ECO:0000313" key="2">
    <source>
        <dbReference type="EMBL" id="JAT05093.1"/>
    </source>
</evidence>
<gene>
    <name evidence="2" type="ORF">g.5256</name>
</gene>
<dbReference type="AlphaFoldDB" id="A0A1B6K0W5"/>
<dbReference type="EMBL" id="GECU01002614">
    <property type="protein sequence ID" value="JAT05093.1"/>
    <property type="molecule type" value="Transcribed_RNA"/>
</dbReference>
<dbReference type="PANTHER" id="PTHR33332">
    <property type="entry name" value="REVERSE TRANSCRIPTASE DOMAIN-CONTAINING PROTEIN"/>
    <property type="match status" value="1"/>
</dbReference>
<organism evidence="2">
    <name type="scientific">Homalodisca liturata</name>
    <dbReference type="NCBI Taxonomy" id="320908"/>
    <lineage>
        <taxon>Eukaryota</taxon>
        <taxon>Metazoa</taxon>
        <taxon>Ecdysozoa</taxon>
        <taxon>Arthropoda</taxon>
        <taxon>Hexapoda</taxon>
        <taxon>Insecta</taxon>
        <taxon>Pterygota</taxon>
        <taxon>Neoptera</taxon>
        <taxon>Paraneoptera</taxon>
        <taxon>Hemiptera</taxon>
        <taxon>Auchenorrhyncha</taxon>
        <taxon>Membracoidea</taxon>
        <taxon>Cicadellidae</taxon>
        <taxon>Cicadellinae</taxon>
        <taxon>Proconiini</taxon>
        <taxon>Homalodisca</taxon>
    </lineage>
</organism>
<sequence length="146" mass="16611">MVLDCYEKKDFAAITFCDLSKAFDRVSHKILIKKLEHYNIKGIALDVLSFYLKNRSQYVVVEKDISLCKPITCRVPQGSALRLLLFLIAVNDLSVNVPANIVLYADDTTIVTTNKDYNKLLEDCKLNINLVENWLTANNLILNSDK</sequence>
<proteinExistence type="predicted"/>
<name>A0A1B6K0W5_9HEMI</name>
<feature type="non-terminal residue" evidence="2">
    <location>
        <position position="146"/>
    </location>
</feature>
<dbReference type="Pfam" id="PF00078">
    <property type="entry name" value="RVT_1"/>
    <property type="match status" value="1"/>
</dbReference>
<reference evidence="2" key="1">
    <citation type="submission" date="2015-11" db="EMBL/GenBank/DDBJ databases">
        <title>De novo transcriptome assembly of four potential Pierce s Disease insect vectors from Arizona vineyards.</title>
        <authorList>
            <person name="Tassone E.E."/>
        </authorList>
    </citation>
    <scope>NUCLEOTIDE SEQUENCE</scope>
</reference>
<dbReference type="InterPro" id="IPR000477">
    <property type="entry name" value="RT_dom"/>
</dbReference>
<accession>A0A1B6K0W5</accession>
<evidence type="ECO:0000259" key="1">
    <source>
        <dbReference type="PROSITE" id="PS50878"/>
    </source>
</evidence>
<feature type="domain" description="Reverse transcriptase" evidence="1">
    <location>
        <begin position="1"/>
        <end position="146"/>
    </location>
</feature>
<dbReference type="PROSITE" id="PS50878">
    <property type="entry name" value="RT_POL"/>
    <property type="match status" value="1"/>
</dbReference>
<protein>
    <recommendedName>
        <fullName evidence="1">Reverse transcriptase domain-containing protein</fullName>
    </recommendedName>
</protein>